<dbReference type="InterPro" id="IPR009057">
    <property type="entry name" value="Homeodomain-like_sf"/>
</dbReference>
<dbReference type="GO" id="GO:0003677">
    <property type="term" value="F:DNA binding"/>
    <property type="evidence" value="ECO:0007669"/>
    <property type="project" value="UniProtKB-UniRule"/>
</dbReference>
<evidence type="ECO:0000256" key="2">
    <source>
        <dbReference type="ARBA" id="ARBA00023125"/>
    </source>
</evidence>
<dbReference type="EMBL" id="BAFB01000111">
    <property type="protein sequence ID" value="GAB34489.1"/>
    <property type="molecule type" value="Genomic_DNA"/>
</dbReference>
<dbReference type="PRINTS" id="PR00455">
    <property type="entry name" value="HTHTETR"/>
</dbReference>
<keyword evidence="3" id="KW-0804">Transcription</keyword>
<keyword evidence="7" id="KW-1185">Reference proteome</keyword>
<evidence type="ECO:0000256" key="3">
    <source>
        <dbReference type="ARBA" id="ARBA00023163"/>
    </source>
</evidence>
<protein>
    <submittedName>
        <fullName evidence="6">TetR family transcriptional regulator</fullName>
    </submittedName>
</protein>
<dbReference type="Pfam" id="PF00440">
    <property type="entry name" value="TetR_N"/>
    <property type="match status" value="1"/>
</dbReference>
<evidence type="ECO:0000256" key="4">
    <source>
        <dbReference type="PROSITE-ProRule" id="PRU00335"/>
    </source>
</evidence>
<dbReference type="InterPro" id="IPR036271">
    <property type="entry name" value="Tet_transcr_reg_TetR-rel_C_sf"/>
</dbReference>
<dbReference type="SUPFAM" id="SSF46689">
    <property type="entry name" value="Homeodomain-like"/>
    <property type="match status" value="1"/>
</dbReference>
<reference evidence="6" key="1">
    <citation type="submission" date="2012-02" db="EMBL/GenBank/DDBJ databases">
        <title>Whole genome shotgun sequence of Gordonia otitidis NBRC 100426.</title>
        <authorList>
            <person name="Yoshida I."/>
            <person name="Hosoyama A."/>
            <person name="Tsuchikane K."/>
            <person name="Katsumata H."/>
            <person name="Yamazaki S."/>
            <person name="Fujita N."/>
        </authorList>
    </citation>
    <scope>NUCLEOTIDE SEQUENCE [LARGE SCALE GENOMIC DNA]</scope>
    <source>
        <strain evidence="6">NBRC 100426</strain>
    </source>
</reference>
<keyword evidence="2 4" id="KW-0238">DNA-binding</keyword>
<feature type="DNA-binding region" description="H-T-H motif" evidence="4">
    <location>
        <begin position="37"/>
        <end position="56"/>
    </location>
</feature>
<evidence type="ECO:0000313" key="6">
    <source>
        <dbReference type="EMBL" id="GAB34489.1"/>
    </source>
</evidence>
<dbReference type="Gene3D" id="1.10.357.10">
    <property type="entry name" value="Tetracycline Repressor, domain 2"/>
    <property type="match status" value="1"/>
</dbReference>
<gene>
    <name evidence="6" type="ORF">GOOTI_111_00180</name>
</gene>
<dbReference type="AlphaFoldDB" id="H5TLY1"/>
<dbReference type="PROSITE" id="PS50977">
    <property type="entry name" value="HTH_TETR_2"/>
    <property type="match status" value="1"/>
</dbReference>
<evidence type="ECO:0000313" key="7">
    <source>
        <dbReference type="Proteomes" id="UP000005038"/>
    </source>
</evidence>
<keyword evidence="1" id="KW-0805">Transcription regulation</keyword>
<feature type="domain" description="HTH tetR-type" evidence="5">
    <location>
        <begin position="14"/>
        <end position="74"/>
    </location>
</feature>
<evidence type="ECO:0000256" key="1">
    <source>
        <dbReference type="ARBA" id="ARBA00023015"/>
    </source>
</evidence>
<dbReference type="STRING" id="1108044.GOOTI_111_00180"/>
<evidence type="ECO:0000259" key="5">
    <source>
        <dbReference type="PROSITE" id="PS50977"/>
    </source>
</evidence>
<dbReference type="PANTHER" id="PTHR47506:SF1">
    <property type="entry name" value="HTH-TYPE TRANSCRIPTIONAL REGULATOR YJDC"/>
    <property type="match status" value="1"/>
</dbReference>
<dbReference type="InterPro" id="IPR001647">
    <property type="entry name" value="HTH_TetR"/>
</dbReference>
<dbReference type="PANTHER" id="PTHR47506">
    <property type="entry name" value="TRANSCRIPTIONAL REGULATORY PROTEIN"/>
    <property type="match status" value="1"/>
</dbReference>
<accession>H5TLY1</accession>
<organism evidence="6 7">
    <name type="scientific">Gordonia otitidis (strain DSM 44809 / CCUG 52243 / JCM 12355 / NBRC 100426 / IFM 10032)</name>
    <dbReference type="NCBI Taxonomy" id="1108044"/>
    <lineage>
        <taxon>Bacteria</taxon>
        <taxon>Bacillati</taxon>
        <taxon>Actinomycetota</taxon>
        <taxon>Actinomycetes</taxon>
        <taxon>Mycobacteriales</taxon>
        <taxon>Gordoniaceae</taxon>
        <taxon>Gordonia</taxon>
    </lineage>
</organism>
<name>H5TLY1_GORO1</name>
<proteinExistence type="predicted"/>
<dbReference type="Proteomes" id="UP000005038">
    <property type="component" value="Unassembled WGS sequence"/>
</dbReference>
<comment type="caution">
    <text evidence="6">The sequence shown here is derived from an EMBL/GenBank/DDBJ whole genome shotgun (WGS) entry which is preliminary data.</text>
</comment>
<dbReference type="SUPFAM" id="SSF48498">
    <property type="entry name" value="Tetracyclin repressor-like, C-terminal domain"/>
    <property type="match status" value="1"/>
</dbReference>
<sequence>MFTESRVMSMPVRKSSERKLLDAVDELTATQSIASTPVDVILATAGVSPATLYRGFRSKENLIAAALERRHQRWVGVWDKAIDAAGADGTQRLLAVFDALDAFRAQPDGARWCAFLGAAADYSDPEPEIDAAIRRDTDHLRRTLAGLAVELPCADPDDLAEGLLVIVTGELAMRLRETDPGASSATARRVAEVFVAASMASVRAE</sequence>